<dbReference type="PATRIC" id="fig|60890.4.peg.365"/>
<dbReference type="Gene3D" id="3.30.420.40">
    <property type="match status" value="4"/>
</dbReference>
<evidence type="ECO:0000256" key="2">
    <source>
        <dbReference type="ARBA" id="ARBA00022840"/>
    </source>
</evidence>
<keyword evidence="2" id="KW-0067">ATP-binding</keyword>
<gene>
    <name evidence="3" type="primary">yegD</name>
    <name evidence="3" type="ORF">JL2886_00380</name>
    <name evidence="4" type="ORF">PXK24_04230</name>
</gene>
<dbReference type="Pfam" id="PF00012">
    <property type="entry name" value="HSP70"/>
    <property type="match status" value="2"/>
</dbReference>
<evidence type="ECO:0000313" key="5">
    <source>
        <dbReference type="Proteomes" id="UP000092565"/>
    </source>
</evidence>
<dbReference type="GO" id="GO:0140662">
    <property type="term" value="F:ATP-dependent protein folding chaperone"/>
    <property type="evidence" value="ECO:0007669"/>
    <property type="project" value="InterPro"/>
</dbReference>
<dbReference type="GO" id="GO:0005524">
    <property type="term" value="F:ATP binding"/>
    <property type="evidence" value="ECO:0007669"/>
    <property type="project" value="UniProtKB-KW"/>
</dbReference>
<reference evidence="3 5" key="1">
    <citation type="submission" date="2016-04" db="EMBL/GenBank/DDBJ databases">
        <authorList>
            <person name="Evans L.H."/>
            <person name="Alamgir A."/>
            <person name="Owens N."/>
            <person name="Weber N.D."/>
            <person name="Virtaneva K."/>
            <person name="Barbian K."/>
            <person name="Babar A."/>
            <person name="Rosenke K."/>
        </authorList>
    </citation>
    <scope>NUCLEOTIDE SEQUENCE [LARGE SCALE GENOMIC DNA]</scope>
    <source>
        <strain evidence="3 5">JL2886</strain>
    </source>
</reference>
<dbReference type="InterPro" id="IPR043129">
    <property type="entry name" value="ATPase_NBD"/>
</dbReference>
<dbReference type="AlphaFoldDB" id="A0A1B0ZMA1"/>
<dbReference type="RefSeq" id="WP_065270451.1">
    <property type="nucleotide sequence ID" value="NZ_CP015124.1"/>
</dbReference>
<reference evidence="4 6" key="2">
    <citation type="submission" date="2023-02" db="EMBL/GenBank/DDBJ databases">
        <title>Population genomics of bacteria associated with diatom.</title>
        <authorList>
            <person name="Xie J."/>
            <person name="Wang H."/>
        </authorList>
    </citation>
    <scope>NUCLEOTIDE SEQUENCE [LARGE SCALE GENOMIC DNA]</scope>
    <source>
        <strain evidence="4 6">PT47_8</strain>
    </source>
</reference>
<dbReference type="Proteomes" id="UP000092565">
    <property type="component" value="Chromosome"/>
</dbReference>
<dbReference type="SUPFAM" id="SSF53067">
    <property type="entry name" value="Actin-like ATPase domain"/>
    <property type="match status" value="2"/>
</dbReference>
<evidence type="ECO:0000313" key="3">
    <source>
        <dbReference type="EMBL" id="ANP35312.1"/>
    </source>
</evidence>
<dbReference type="PANTHER" id="PTHR19375">
    <property type="entry name" value="HEAT SHOCK PROTEIN 70KDA"/>
    <property type="match status" value="1"/>
</dbReference>
<proteinExistence type="predicted"/>
<evidence type="ECO:0000313" key="4">
    <source>
        <dbReference type="EMBL" id="MDE4164886.1"/>
    </source>
</evidence>
<organism evidence="3 5">
    <name type="scientific">Phaeobacter gallaeciensis</name>
    <dbReference type="NCBI Taxonomy" id="60890"/>
    <lineage>
        <taxon>Bacteria</taxon>
        <taxon>Pseudomonadati</taxon>
        <taxon>Pseudomonadota</taxon>
        <taxon>Alphaproteobacteria</taxon>
        <taxon>Rhodobacterales</taxon>
        <taxon>Roseobacteraceae</taxon>
        <taxon>Phaeobacter</taxon>
    </lineage>
</organism>
<name>A0A1B0ZMA1_9RHOB</name>
<dbReference type="OrthoDB" id="9807934at2"/>
<dbReference type="PRINTS" id="PR00301">
    <property type="entry name" value="HEATSHOCK70"/>
</dbReference>
<dbReference type="Proteomes" id="UP001218364">
    <property type="component" value="Unassembled WGS sequence"/>
</dbReference>
<sequence>MTAPMTLGIDFGTSNSAAGVAAGGRPWLIELEPGEQTLPTAVFFDPDSGKMRIGRSATRALISGDEGRFMRALKSLLGTPLLHEERRLGGQRMTLSAVVTQFLAEIKARAEAQTHMTFTHALSGRPVRFHSRDEARNAQAEDDLRACYLAAGFQDVRFMLEPEAALRATEARSGLGLIVDIGGGTSDFTAFRQDADGTTDILASYGIRLGGTDFDQKISLARVMPLLGRGSSIRNSFGSGTLPAPNRIYNDLSSWQMIPFLYTPEHRRAARDLQQQASEPDRLARLVSTLEDELGHDIAFAVERGKIAANHPQDADAQIDLKVLERGLQASLSGDDISALLEAQMQELAEAAAETLKLAGTAPEEVNRIVLVGGSALLGCLQQEIQRLCPGATVENRHALTAVADGLAIAAAEAFA</sequence>
<evidence type="ECO:0000256" key="1">
    <source>
        <dbReference type="ARBA" id="ARBA00022741"/>
    </source>
</evidence>
<accession>A0A1B0ZMA1</accession>
<dbReference type="Gene3D" id="3.90.640.10">
    <property type="entry name" value="Actin, Chain A, domain 4"/>
    <property type="match status" value="1"/>
</dbReference>
<dbReference type="InterPro" id="IPR013126">
    <property type="entry name" value="Hsp_70_fam"/>
</dbReference>
<dbReference type="EMBL" id="JARCJK010000001">
    <property type="protein sequence ID" value="MDE4164886.1"/>
    <property type="molecule type" value="Genomic_DNA"/>
</dbReference>
<protein>
    <submittedName>
        <fullName evidence="4">Hsp70 family protein</fullName>
    </submittedName>
    <submittedName>
        <fullName evidence="3">Molecular chaperone DnaK</fullName>
    </submittedName>
</protein>
<keyword evidence="1" id="KW-0547">Nucleotide-binding</keyword>
<keyword evidence="5" id="KW-1185">Reference proteome</keyword>
<evidence type="ECO:0000313" key="6">
    <source>
        <dbReference type="Proteomes" id="UP001218364"/>
    </source>
</evidence>
<dbReference type="EMBL" id="CP015124">
    <property type="protein sequence ID" value="ANP35312.1"/>
    <property type="molecule type" value="Genomic_DNA"/>
</dbReference>